<dbReference type="SUPFAM" id="SSF53720">
    <property type="entry name" value="ALDH-like"/>
    <property type="match status" value="1"/>
</dbReference>
<evidence type="ECO:0000256" key="8">
    <source>
        <dbReference type="SAM" id="Phobius"/>
    </source>
</evidence>
<dbReference type="RefSeq" id="XP_018734257.1">
    <property type="nucleotide sequence ID" value="XM_018881685.1"/>
</dbReference>
<dbReference type="GO" id="GO:0046185">
    <property type="term" value="P:aldehyde catabolic process"/>
    <property type="evidence" value="ECO:0007669"/>
    <property type="project" value="EnsemblFungi"/>
</dbReference>
<keyword evidence="8" id="KW-0812">Transmembrane</keyword>
<dbReference type="KEGG" id="slb:AWJ20_4602"/>
<dbReference type="Gene3D" id="3.40.605.10">
    <property type="entry name" value="Aldehyde Dehydrogenase, Chain A, domain 1"/>
    <property type="match status" value="1"/>
</dbReference>
<evidence type="ECO:0000313" key="11">
    <source>
        <dbReference type="Proteomes" id="UP000189580"/>
    </source>
</evidence>
<feature type="active site" evidence="5">
    <location>
        <position position="264"/>
    </location>
</feature>
<sequence>MGRPKAVFTSFEDVPMNTSQEQILEKHKLITDTFLSNKTIPLDYRLEQIRNIYWAILDNVEFLKDALYKDFYRPHDETEILELHGVFAELDSIMNHLPQWAKDEPISGGLKSMSSHPVVKRQPYGTVLIISPWNYPYFLAVNPIATAIAAGNTVIWKPTEIAPNSSRALTKVLQHAIDPSIFQVVNGAIDESTSLLNLRFDKIMLTGSTTVGKIVASAAAKNLTPTLLELGGKSPVLVDRDLKDYKTVAKRIAWGKFVNAGQTCVAPDYILVDAKVEHKFIAALKDAIAELYPNLNKDTPDYCHIVSDRMYNRLSSLVDTTEGNVEFQHGVPDEKTRFLPPTIVSGVKPTDSLMKDELFGPLLPIIAVNDISSEGVDFIVENHDHPLALYVFTADQKKADSILARTRSGGAIWNDTIIHVGVTEAPFGGIGESGSGAYHGKYGFDEFSHKRTILKQPFYVEFLLKLRYPPYTKGNVKKLTKLSYSKNPWYSRDGPVRRSLIRRIFTSKILFLLAAIAGLFFIF</sequence>
<dbReference type="InterPro" id="IPR016162">
    <property type="entry name" value="Ald_DH_N"/>
</dbReference>
<evidence type="ECO:0000256" key="3">
    <source>
        <dbReference type="ARBA" id="ARBA00023027"/>
    </source>
</evidence>
<dbReference type="GO" id="GO:0018484">
    <property type="term" value="F:4-hydroxybenzaldehyde dehydrogenase (NAD+) activity"/>
    <property type="evidence" value="ECO:0007669"/>
    <property type="project" value="EnsemblFungi"/>
</dbReference>
<evidence type="ECO:0000256" key="2">
    <source>
        <dbReference type="ARBA" id="ARBA00023002"/>
    </source>
</evidence>
<gene>
    <name evidence="10" type="primary">HFD1</name>
    <name evidence="10" type="ORF">AWJ20_4602</name>
</gene>
<evidence type="ECO:0000256" key="7">
    <source>
        <dbReference type="RuleBase" id="RU003345"/>
    </source>
</evidence>
<feature type="domain" description="Aldehyde dehydrogenase" evidence="9">
    <location>
        <begin position="33"/>
        <end position="452"/>
    </location>
</feature>
<feature type="active site" evidence="5 6">
    <location>
        <position position="229"/>
    </location>
</feature>
<dbReference type="InterPro" id="IPR016160">
    <property type="entry name" value="Ald_DH_CS_CYS"/>
</dbReference>
<dbReference type="Gene3D" id="3.40.309.10">
    <property type="entry name" value="Aldehyde Dehydrogenase, Chain A, domain 2"/>
    <property type="match status" value="1"/>
</dbReference>
<dbReference type="AlphaFoldDB" id="A0A167CJH4"/>
<dbReference type="InterPro" id="IPR016163">
    <property type="entry name" value="Ald_DH_C"/>
</dbReference>
<dbReference type="InterPro" id="IPR012394">
    <property type="entry name" value="Aldehyde_DH_NAD(P)"/>
</dbReference>
<dbReference type="EMBL" id="CP014500">
    <property type="protein sequence ID" value="ANB11780.1"/>
    <property type="molecule type" value="Genomic_DNA"/>
</dbReference>
<evidence type="ECO:0000259" key="9">
    <source>
        <dbReference type="Pfam" id="PF00171"/>
    </source>
</evidence>
<dbReference type="FunFam" id="3.40.605.10:FF:000004">
    <property type="entry name" value="Aldehyde dehydrogenase"/>
    <property type="match status" value="1"/>
</dbReference>
<organism evidence="10 11">
    <name type="scientific">Sugiyamaella lignohabitans</name>
    <dbReference type="NCBI Taxonomy" id="796027"/>
    <lineage>
        <taxon>Eukaryota</taxon>
        <taxon>Fungi</taxon>
        <taxon>Dikarya</taxon>
        <taxon>Ascomycota</taxon>
        <taxon>Saccharomycotina</taxon>
        <taxon>Dipodascomycetes</taxon>
        <taxon>Dipodascales</taxon>
        <taxon>Trichomonascaceae</taxon>
        <taxon>Sugiyamaella</taxon>
    </lineage>
</organism>
<dbReference type="InterPro" id="IPR029510">
    <property type="entry name" value="Ald_DH_CS_GLU"/>
</dbReference>
<dbReference type="PIRSF" id="PIRSF036492">
    <property type="entry name" value="ALDH"/>
    <property type="match status" value="1"/>
</dbReference>
<dbReference type="Pfam" id="PF00171">
    <property type="entry name" value="Aldedh"/>
    <property type="match status" value="1"/>
</dbReference>
<dbReference type="PROSITE" id="PS00687">
    <property type="entry name" value="ALDEHYDE_DEHYDR_GLU"/>
    <property type="match status" value="1"/>
</dbReference>
<keyword evidence="11" id="KW-1185">Reference proteome</keyword>
<proteinExistence type="inferred from homology"/>
<evidence type="ECO:0000256" key="6">
    <source>
        <dbReference type="PROSITE-ProRule" id="PRU10007"/>
    </source>
</evidence>
<keyword evidence="3" id="KW-0520">NAD</keyword>
<evidence type="ECO:0000313" key="10">
    <source>
        <dbReference type="EMBL" id="ANB11780.1"/>
    </source>
</evidence>
<dbReference type="InterPro" id="IPR016161">
    <property type="entry name" value="Ald_DH/histidinol_DH"/>
</dbReference>
<evidence type="ECO:0000256" key="5">
    <source>
        <dbReference type="PIRSR" id="PIRSR036492-1"/>
    </source>
</evidence>
<dbReference type="GO" id="GO:0006744">
    <property type="term" value="P:ubiquinone biosynthetic process"/>
    <property type="evidence" value="ECO:0007669"/>
    <property type="project" value="EnsemblFungi"/>
</dbReference>
<dbReference type="GO" id="GO:0005811">
    <property type="term" value="C:lipid droplet"/>
    <property type="evidence" value="ECO:0007669"/>
    <property type="project" value="EnsemblFungi"/>
</dbReference>
<feature type="transmembrane region" description="Helical" evidence="8">
    <location>
        <begin position="500"/>
        <end position="522"/>
    </location>
</feature>
<keyword evidence="8" id="KW-0472">Membrane</keyword>
<dbReference type="PANTHER" id="PTHR43570">
    <property type="entry name" value="ALDEHYDE DEHYDROGENASE"/>
    <property type="match status" value="1"/>
</dbReference>
<protein>
    <recommendedName>
        <fullName evidence="4">Aldehyde dehydrogenase</fullName>
    </recommendedName>
</protein>
<name>A0A167CJH4_9ASCO</name>
<dbReference type="FunFam" id="3.40.309.10:FF:000025">
    <property type="entry name" value="Aldehyde dehydrogenase"/>
    <property type="match status" value="1"/>
</dbReference>
<evidence type="ECO:0000256" key="4">
    <source>
        <dbReference type="PIRNR" id="PIRNR036492"/>
    </source>
</evidence>
<dbReference type="InterPro" id="IPR015590">
    <property type="entry name" value="Aldehyde_DH_dom"/>
</dbReference>
<dbReference type="GO" id="GO:0006665">
    <property type="term" value="P:sphingolipid metabolic process"/>
    <property type="evidence" value="ECO:0007669"/>
    <property type="project" value="EnsemblFungi"/>
</dbReference>
<accession>A0A167CJH4</accession>
<keyword evidence="8" id="KW-1133">Transmembrane helix</keyword>
<dbReference type="PANTHER" id="PTHR43570:SF16">
    <property type="entry name" value="ALDEHYDE DEHYDROGENASE TYPE III, ISOFORM Q"/>
    <property type="match status" value="1"/>
</dbReference>
<reference evidence="10 11" key="1">
    <citation type="submission" date="2016-02" db="EMBL/GenBank/DDBJ databases">
        <title>Complete genome sequence and transcriptome regulation of the pentose utilising yeast Sugiyamaella lignohabitans.</title>
        <authorList>
            <person name="Bellasio M."/>
            <person name="Peymann A."/>
            <person name="Valli M."/>
            <person name="Sipitzky M."/>
            <person name="Graf A."/>
            <person name="Sauer M."/>
            <person name="Marx H."/>
            <person name="Mattanovich D."/>
        </authorList>
    </citation>
    <scope>NUCLEOTIDE SEQUENCE [LARGE SCALE GENOMIC DNA]</scope>
    <source>
        <strain evidence="10 11">CBS 10342</strain>
    </source>
</reference>
<evidence type="ECO:0000256" key="1">
    <source>
        <dbReference type="ARBA" id="ARBA00009986"/>
    </source>
</evidence>
<dbReference type="Proteomes" id="UP000189580">
    <property type="component" value="Chromosome c"/>
</dbReference>
<dbReference type="GO" id="GO:0005741">
    <property type="term" value="C:mitochondrial outer membrane"/>
    <property type="evidence" value="ECO:0007669"/>
    <property type="project" value="EnsemblFungi"/>
</dbReference>
<comment type="similarity">
    <text evidence="1 4 7">Belongs to the aldehyde dehydrogenase family.</text>
</comment>
<dbReference type="GO" id="GO:0047770">
    <property type="term" value="F:carboxylate reductase activity"/>
    <property type="evidence" value="ECO:0007669"/>
    <property type="project" value="EnsemblFungi"/>
</dbReference>
<dbReference type="PROSITE" id="PS00070">
    <property type="entry name" value="ALDEHYDE_DEHYDR_CYS"/>
    <property type="match status" value="1"/>
</dbReference>
<dbReference type="GeneID" id="30036753"/>
<keyword evidence="2 4" id="KW-0560">Oxidoreductase</keyword>
<dbReference type="OrthoDB" id="440325at2759"/>